<evidence type="ECO:0000256" key="2">
    <source>
        <dbReference type="ARBA" id="ARBA00001968"/>
    </source>
</evidence>
<dbReference type="EC" id="4.1.3.17" evidence="10"/>
<dbReference type="OrthoDB" id="943692at2"/>
<evidence type="ECO:0000256" key="3">
    <source>
        <dbReference type="ARBA" id="ARBA00008621"/>
    </source>
</evidence>
<sequence>MNNSFSTADLCDVHAKEDYFQIVEPLFKPYGGQINFCGQITTLKTFEDDVLIRAVLEEKVENRVLVIDGGGSHRCALIDYELASIAIANGWKGIIIYGCIRHAEKLAALPLGIRALHTHPLQSHKRGHGDRDLSLTFAGVNFKTPHFLYADADGIIVSEMMLR</sequence>
<accession>A0A1R4H073</accession>
<evidence type="ECO:0000256" key="7">
    <source>
        <dbReference type="ARBA" id="ARBA00025046"/>
    </source>
</evidence>
<dbReference type="Proteomes" id="UP000195667">
    <property type="component" value="Unassembled WGS sequence"/>
</dbReference>
<dbReference type="AlphaFoldDB" id="A0A1R4H073"/>
<evidence type="ECO:0000313" key="11">
    <source>
        <dbReference type="EMBL" id="SJM89658.1"/>
    </source>
</evidence>
<evidence type="ECO:0000256" key="1">
    <source>
        <dbReference type="ARBA" id="ARBA00001342"/>
    </source>
</evidence>
<dbReference type="InterPro" id="IPR005493">
    <property type="entry name" value="RraA/RraA-like"/>
</dbReference>
<dbReference type="GO" id="GO:0051252">
    <property type="term" value="P:regulation of RNA metabolic process"/>
    <property type="evidence" value="ECO:0007669"/>
    <property type="project" value="InterPro"/>
</dbReference>
<dbReference type="GO" id="GO:0047443">
    <property type="term" value="F:4-hydroxy-4-methyl-2-oxoglutarate aldolase activity"/>
    <property type="evidence" value="ECO:0007669"/>
    <property type="project" value="UniProtKB-EC"/>
</dbReference>
<comment type="function">
    <text evidence="7 10">Catalyzes the aldol cleavage of 4-hydroxy-4-methyl-2-oxoglutarate (HMG) into 2 molecules of pyruvate. Also contains a secondary oxaloacetate (OAA) decarboxylase activity due to the common pyruvate enolate transition state formed following C-C bond cleavage in the retro-aldol and decarboxylation reactions.</text>
</comment>
<dbReference type="GO" id="GO:0046872">
    <property type="term" value="F:metal ion binding"/>
    <property type="evidence" value="ECO:0007669"/>
    <property type="project" value="UniProtKB-KW"/>
</dbReference>
<dbReference type="EMBL" id="FUKI01000021">
    <property type="protein sequence ID" value="SJM89658.1"/>
    <property type="molecule type" value="Genomic_DNA"/>
</dbReference>
<dbReference type="PANTHER" id="PTHR33254">
    <property type="entry name" value="4-HYDROXY-4-METHYL-2-OXOGLUTARATE ALDOLASE 3-RELATED"/>
    <property type="match status" value="1"/>
</dbReference>
<dbReference type="GO" id="GO:0008948">
    <property type="term" value="F:oxaloacetate decarboxylase activity"/>
    <property type="evidence" value="ECO:0007669"/>
    <property type="project" value="UniProtKB-EC"/>
</dbReference>
<keyword evidence="5 10" id="KW-0479">Metal-binding</keyword>
<dbReference type="CDD" id="cd16841">
    <property type="entry name" value="RraA_family"/>
    <property type="match status" value="1"/>
</dbReference>
<dbReference type="SUPFAM" id="SSF89562">
    <property type="entry name" value="RraA-like"/>
    <property type="match status" value="1"/>
</dbReference>
<comment type="subunit">
    <text evidence="4 10">Homotrimer.</text>
</comment>
<evidence type="ECO:0000256" key="10">
    <source>
        <dbReference type="RuleBase" id="RU004338"/>
    </source>
</evidence>
<protein>
    <recommendedName>
        <fullName evidence="10">4-hydroxy-4-methyl-2-oxoglutarate aldolase</fullName>
        <shortName evidence="10">HMG aldolase</shortName>
        <ecNumber evidence="10">4.1.1.112</ecNumber>
        <ecNumber evidence="10">4.1.3.17</ecNumber>
    </recommendedName>
    <alternativeName>
        <fullName evidence="10">Oxaloacetate decarboxylase</fullName>
    </alternativeName>
</protein>
<dbReference type="NCBIfam" id="TIGR01935">
    <property type="entry name" value="NOT-MenG"/>
    <property type="match status" value="1"/>
</dbReference>
<comment type="catalytic activity">
    <reaction evidence="8 10">
        <text>oxaloacetate + H(+) = pyruvate + CO2</text>
        <dbReference type="Rhea" id="RHEA:15641"/>
        <dbReference type="ChEBI" id="CHEBI:15361"/>
        <dbReference type="ChEBI" id="CHEBI:15378"/>
        <dbReference type="ChEBI" id="CHEBI:16452"/>
        <dbReference type="ChEBI" id="CHEBI:16526"/>
        <dbReference type="EC" id="4.1.1.112"/>
    </reaction>
</comment>
<dbReference type="InterPro" id="IPR036704">
    <property type="entry name" value="RraA/RraA-like_sf"/>
</dbReference>
<reference evidence="12" key="1">
    <citation type="submission" date="2017-02" db="EMBL/GenBank/DDBJ databases">
        <authorList>
            <person name="Daims H."/>
        </authorList>
    </citation>
    <scope>NUCLEOTIDE SEQUENCE [LARGE SCALE GENOMIC DNA]</scope>
</reference>
<gene>
    <name evidence="11" type="ORF">CRENPOLYSF1_1170004</name>
</gene>
<evidence type="ECO:0000256" key="9">
    <source>
        <dbReference type="PIRSR" id="PIRSR605493-1"/>
    </source>
</evidence>
<keyword evidence="12" id="KW-1185">Reference proteome</keyword>
<dbReference type="NCBIfam" id="NF006875">
    <property type="entry name" value="PRK09372.1"/>
    <property type="match status" value="1"/>
</dbReference>
<dbReference type="InterPro" id="IPR010203">
    <property type="entry name" value="RraA"/>
</dbReference>
<name>A0A1R4H073_9GAMM</name>
<proteinExistence type="inferred from homology"/>
<dbReference type="GO" id="GO:0008428">
    <property type="term" value="F:ribonuclease inhibitor activity"/>
    <property type="evidence" value="ECO:0007669"/>
    <property type="project" value="InterPro"/>
</dbReference>
<evidence type="ECO:0000256" key="4">
    <source>
        <dbReference type="ARBA" id="ARBA00011233"/>
    </source>
</evidence>
<comment type="catalytic activity">
    <reaction evidence="1 10">
        <text>4-hydroxy-4-methyl-2-oxoglutarate = 2 pyruvate</text>
        <dbReference type="Rhea" id="RHEA:22748"/>
        <dbReference type="ChEBI" id="CHEBI:15361"/>
        <dbReference type="ChEBI" id="CHEBI:58276"/>
        <dbReference type="EC" id="4.1.3.17"/>
    </reaction>
</comment>
<organism evidence="11 12">
    <name type="scientific">Crenothrix polyspora</name>
    <dbReference type="NCBI Taxonomy" id="360316"/>
    <lineage>
        <taxon>Bacteria</taxon>
        <taxon>Pseudomonadati</taxon>
        <taxon>Pseudomonadota</taxon>
        <taxon>Gammaproteobacteria</taxon>
        <taxon>Methylococcales</taxon>
        <taxon>Crenotrichaceae</taxon>
        <taxon>Crenothrix</taxon>
    </lineage>
</organism>
<dbReference type="EC" id="4.1.1.112" evidence="10"/>
<feature type="binding site" evidence="9">
    <location>
        <position position="101"/>
    </location>
    <ligand>
        <name>substrate</name>
    </ligand>
</feature>
<dbReference type="RefSeq" id="WP_087142220.1">
    <property type="nucleotide sequence ID" value="NZ_FUKI01000021.1"/>
</dbReference>
<dbReference type="PANTHER" id="PTHR33254:SF4">
    <property type="entry name" value="4-HYDROXY-4-METHYL-2-OXOGLUTARATE ALDOLASE 3-RELATED"/>
    <property type="match status" value="1"/>
</dbReference>
<evidence type="ECO:0000256" key="6">
    <source>
        <dbReference type="ARBA" id="ARBA00023239"/>
    </source>
</evidence>
<comment type="cofactor">
    <cofactor evidence="2 10">
        <name>a divalent metal cation</name>
        <dbReference type="ChEBI" id="CHEBI:60240"/>
    </cofactor>
</comment>
<comment type="similarity">
    <text evidence="3 10">Belongs to the class II aldolase/RraA-like family.</text>
</comment>
<dbReference type="Gene3D" id="3.50.30.40">
    <property type="entry name" value="Ribonuclease E inhibitor RraA/RraA-like"/>
    <property type="match status" value="1"/>
</dbReference>
<evidence type="ECO:0000256" key="5">
    <source>
        <dbReference type="ARBA" id="ARBA00022723"/>
    </source>
</evidence>
<dbReference type="Pfam" id="PF03737">
    <property type="entry name" value="RraA-like"/>
    <property type="match status" value="1"/>
</dbReference>
<keyword evidence="6 10" id="KW-0456">Lyase</keyword>
<evidence type="ECO:0000256" key="8">
    <source>
        <dbReference type="ARBA" id="ARBA00047973"/>
    </source>
</evidence>
<evidence type="ECO:0000313" key="12">
    <source>
        <dbReference type="Proteomes" id="UP000195667"/>
    </source>
</evidence>